<dbReference type="InterPro" id="IPR050557">
    <property type="entry name" value="RTX_toxin/Mannuronan_C5-epim"/>
</dbReference>
<dbReference type="PANTHER" id="PTHR38340">
    <property type="entry name" value="S-LAYER PROTEIN"/>
    <property type="match status" value="1"/>
</dbReference>
<dbReference type="Proteomes" id="UP000309450">
    <property type="component" value="Unassembled WGS sequence"/>
</dbReference>
<dbReference type="AlphaFoldDB" id="A0A4S3MQS6"/>
<protein>
    <submittedName>
        <fullName evidence="3">Calcium-binding protein</fullName>
    </submittedName>
</protein>
<dbReference type="GO" id="GO:0005576">
    <property type="term" value="C:extracellular region"/>
    <property type="evidence" value="ECO:0007669"/>
    <property type="project" value="UniProtKB-SubCell"/>
</dbReference>
<evidence type="ECO:0000256" key="1">
    <source>
        <dbReference type="ARBA" id="ARBA00004613"/>
    </source>
</evidence>
<name>A0A4S3MQS6_9RHOB</name>
<dbReference type="InterPro" id="IPR011049">
    <property type="entry name" value="Serralysin-like_metalloprot_C"/>
</dbReference>
<dbReference type="PRINTS" id="PR00313">
    <property type="entry name" value="CABNDNGRPT"/>
</dbReference>
<dbReference type="GO" id="GO:0005509">
    <property type="term" value="F:calcium ion binding"/>
    <property type="evidence" value="ECO:0007669"/>
    <property type="project" value="InterPro"/>
</dbReference>
<dbReference type="Gene3D" id="2.150.10.10">
    <property type="entry name" value="Serralysin-like metalloprotease, C-terminal"/>
    <property type="match status" value="2"/>
</dbReference>
<dbReference type="OrthoDB" id="9773411at2"/>
<reference evidence="3 4" key="1">
    <citation type="submission" date="2019-04" db="EMBL/GenBank/DDBJ databases">
        <title>Draft genome sequence of Gemmobacter aestuarii sp. nov.</title>
        <authorList>
            <person name="Hameed A."/>
            <person name="Lin S.-Y."/>
            <person name="Shahina M."/>
            <person name="Lai W.-A."/>
            <person name="Young C.-C."/>
        </authorList>
    </citation>
    <scope>NUCLEOTIDE SEQUENCE [LARGE SCALE GENOMIC DNA]</scope>
    <source>
        <strain evidence="3 4">CC-PW-75</strain>
    </source>
</reference>
<dbReference type="PROSITE" id="PS00330">
    <property type="entry name" value="HEMOLYSIN_CALCIUM"/>
    <property type="match status" value="2"/>
</dbReference>
<accession>A0A4S3MQS6</accession>
<evidence type="ECO:0000256" key="2">
    <source>
        <dbReference type="ARBA" id="ARBA00022525"/>
    </source>
</evidence>
<comment type="subcellular location">
    <subcellularLocation>
        <location evidence="1">Secreted</location>
    </subcellularLocation>
</comment>
<dbReference type="InterPro" id="IPR001343">
    <property type="entry name" value="Hemolysn_Ca-bd"/>
</dbReference>
<dbReference type="InterPro" id="IPR018511">
    <property type="entry name" value="Hemolysin-typ_Ca-bd_CS"/>
</dbReference>
<comment type="caution">
    <text evidence="3">The sequence shown here is derived from an EMBL/GenBank/DDBJ whole genome shotgun (WGS) entry which is preliminary data.</text>
</comment>
<dbReference type="Pfam" id="PF00353">
    <property type="entry name" value="HemolysinCabind"/>
    <property type="match status" value="3"/>
</dbReference>
<evidence type="ECO:0000313" key="4">
    <source>
        <dbReference type="Proteomes" id="UP000309450"/>
    </source>
</evidence>
<organism evidence="3 4">
    <name type="scientific">Aliigemmobacter aestuarii</name>
    <dbReference type="NCBI Taxonomy" id="1445661"/>
    <lineage>
        <taxon>Bacteria</taxon>
        <taxon>Pseudomonadati</taxon>
        <taxon>Pseudomonadota</taxon>
        <taxon>Alphaproteobacteria</taxon>
        <taxon>Rhodobacterales</taxon>
        <taxon>Paracoccaceae</taxon>
        <taxon>Aliigemmobacter</taxon>
    </lineage>
</organism>
<sequence length="456" mass="48310">MQETQMTTFTLRGIGVVLGDNGATRIGTAQLNIVVPSASTTFNYSVTDPGGGYPEVEVSGRILDGAVGSSIAPGFTLYDLDRAQFSETYISRISWSGGVTTVLSIEVEQRNQPTQEFYFVLDGPSLPRFTTARAFEQFADSVRPIGAGTGALAPGTVIPWRSIDGVLINEDDEFYGTPRGDNQSGGIGDDYFNSSRGNDTFRGGIGEDQVSFAFDPRGVTANLAAGRAVDGWGNTDRLLSIEMLRGSSHDDLLIGNGGQNAIRGLEGNDTLNGRGGIDTVRYDRDLNYGGNTGVTVSLKAGRATDGFGNTDRLLNFENVLGSDRSDRLIGNNGANVLNGMGGNDLLRGLAGRDHLMGGRGSDRLDGGAGADRLQGDQGNDAFIFRGSFGNDRILDFGTGADRIDLRGVTSITSFNDLARNHLAVSGENLRITDGNGNSILLLGVERSDLSADDFLF</sequence>
<proteinExistence type="predicted"/>
<dbReference type="PANTHER" id="PTHR38340:SF1">
    <property type="entry name" value="S-LAYER PROTEIN"/>
    <property type="match status" value="1"/>
</dbReference>
<evidence type="ECO:0000313" key="3">
    <source>
        <dbReference type="EMBL" id="THD84444.1"/>
    </source>
</evidence>
<dbReference type="SUPFAM" id="SSF51120">
    <property type="entry name" value="beta-Roll"/>
    <property type="match status" value="2"/>
</dbReference>
<dbReference type="EMBL" id="SSND01000001">
    <property type="protein sequence ID" value="THD84444.1"/>
    <property type="molecule type" value="Genomic_DNA"/>
</dbReference>
<keyword evidence="4" id="KW-1185">Reference proteome</keyword>
<gene>
    <name evidence="3" type="ORF">E7811_01450</name>
</gene>
<keyword evidence="2" id="KW-0964">Secreted</keyword>